<dbReference type="Gene3D" id="3.40.50.300">
    <property type="entry name" value="P-loop containing nucleotide triphosphate hydrolases"/>
    <property type="match status" value="1"/>
</dbReference>
<keyword evidence="6 10" id="KW-0067">ATP-binding</keyword>
<reference evidence="10 11" key="1">
    <citation type="submission" date="2022-02" db="EMBL/GenBank/DDBJ databases">
        <title>Draft genome sequence of Mezorhizobium retamae strain IRAMC:0171 isolated from Retama raetam nodules.</title>
        <authorList>
            <person name="Bengaied R."/>
            <person name="Sbissi I."/>
            <person name="Huber K."/>
            <person name="Ghodbane F."/>
            <person name="Nouioui I."/>
            <person name="Tarhouni M."/>
            <person name="Gtari M."/>
        </authorList>
    </citation>
    <scope>NUCLEOTIDE SEQUENCE [LARGE SCALE GENOMIC DNA]</scope>
    <source>
        <strain evidence="10 11">IRAMC:0171</strain>
    </source>
</reference>
<dbReference type="InterPro" id="IPR003593">
    <property type="entry name" value="AAA+_ATPase"/>
</dbReference>
<evidence type="ECO:0000256" key="8">
    <source>
        <dbReference type="ARBA" id="ARBA00023136"/>
    </source>
</evidence>
<evidence type="ECO:0000259" key="9">
    <source>
        <dbReference type="PROSITE" id="PS50893"/>
    </source>
</evidence>
<evidence type="ECO:0000256" key="7">
    <source>
        <dbReference type="ARBA" id="ARBA00022967"/>
    </source>
</evidence>
<dbReference type="SMART" id="SM00382">
    <property type="entry name" value="AAA"/>
    <property type="match status" value="1"/>
</dbReference>
<dbReference type="PROSITE" id="PS50893">
    <property type="entry name" value="ABC_TRANSPORTER_2"/>
    <property type="match status" value="1"/>
</dbReference>
<dbReference type="SUPFAM" id="SSF52540">
    <property type="entry name" value="P-loop containing nucleoside triphosphate hydrolases"/>
    <property type="match status" value="1"/>
</dbReference>
<dbReference type="InterPro" id="IPR003439">
    <property type="entry name" value="ABC_transporter-like_ATP-bd"/>
</dbReference>
<dbReference type="InterPro" id="IPR027417">
    <property type="entry name" value="P-loop_NTPase"/>
</dbReference>
<evidence type="ECO:0000256" key="3">
    <source>
        <dbReference type="ARBA" id="ARBA00022475"/>
    </source>
</evidence>
<feature type="domain" description="ABC transporter" evidence="9">
    <location>
        <begin position="10"/>
        <end position="241"/>
    </location>
</feature>
<evidence type="ECO:0000256" key="2">
    <source>
        <dbReference type="ARBA" id="ARBA00022448"/>
    </source>
</evidence>
<dbReference type="Pfam" id="PF00005">
    <property type="entry name" value="ABC_tran"/>
    <property type="match status" value="1"/>
</dbReference>
<comment type="caution">
    <text evidence="10">The sequence shown here is derived from an EMBL/GenBank/DDBJ whole genome shotgun (WGS) entry which is preliminary data.</text>
</comment>
<dbReference type="Proteomes" id="UP001201701">
    <property type="component" value="Unassembled WGS sequence"/>
</dbReference>
<protein>
    <submittedName>
        <fullName evidence="10">Thiamine ABC transporter ATP-binding protein</fullName>
    </submittedName>
</protein>
<dbReference type="InterPro" id="IPR050093">
    <property type="entry name" value="ABC_SmlMolc_Importer"/>
</dbReference>
<evidence type="ECO:0000256" key="5">
    <source>
        <dbReference type="ARBA" id="ARBA00022741"/>
    </source>
</evidence>
<keyword evidence="4" id="KW-0997">Cell inner membrane</keyword>
<evidence type="ECO:0000313" key="10">
    <source>
        <dbReference type="EMBL" id="MCG7504085.1"/>
    </source>
</evidence>
<evidence type="ECO:0000256" key="1">
    <source>
        <dbReference type="ARBA" id="ARBA00005417"/>
    </source>
</evidence>
<dbReference type="InterPro" id="IPR005968">
    <property type="entry name" value="Thiamine_ABC_ThiQ"/>
</dbReference>
<keyword evidence="8" id="KW-0472">Membrane</keyword>
<dbReference type="GO" id="GO:0005524">
    <property type="term" value="F:ATP binding"/>
    <property type="evidence" value="ECO:0007669"/>
    <property type="project" value="UniProtKB-KW"/>
</dbReference>
<dbReference type="PROSITE" id="PS00211">
    <property type="entry name" value="ABC_TRANSPORTER_1"/>
    <property type="match status" value="1"/>
</dbReference>
<keyword evidence="7" id="KW-1278">Translocase</keyword>
<dbReference type="RefSeq" id="WP_239362105.1">
    <property type="nucleotide sequence ID" value="NZ_JAKREW010000002.1"/>
</dbReference>
<organism evidence="10 11">
    <name type="scientific">Mesorhizobium retamae</name>
    <dbReference type="NCBI Taxonomy" id="2912854"/>
    <lineage>
        <taxon>Bacteria</taxon>
        <taxon>Pseudomonadati</taxon>
        <taxon>Pseudomonadota</taxon>
        <taxon>Alphaproteobacteria</taxon>
        <taxon>Hyphomicrobiales</taxon>
        <taxon>Phyllobacteriaceae</taxon>
        <taxon>Mesorhizobium</taxon>
    </lineage>
</organism>
<name>A0ABS9Q9M1_9HYPH</name>
<evidence type="ECO:0000313" key="11">
    <source>
        <dbReference type="Proteomes" id="UP001201701"/>
    </source>
</evidence>
<dbReference type="InterPro" id="IPR017871">
    <property type="entry name" value="ABC_transporter-like_CS"/>
</dbReference>
<sequence>MIADKPARQVASLTLDKTTFSYGETTLAFDVEFPAGKISAVMGPSGSGKSTLLNLVAGFEIPSSGRILINGKDFTATSPAERPVSMVFQENNLFAHLDVFRNVGLGISPSLTLDSGGHAAIADALARTGLAGKEKRLPRELSGGERQRVALARALVRDRPVLLLDEPFASLGPALREDMLELVAAMQIERKMTTLFVTHQPEDARRLASHVVFLENGTVAAAGEAADFFSADGPEAFRRYAGSAGSTPLASNAH</sequence>
<accession>A0ABS9Q9M1</accession>
<keyword evidence="11" id="KW-1185">Reference proteome</keyword>
<dbReference type="PANTHER" id="PTHR42781:SF1">
    <property type="entry name" value="THIAMINE IMPORT ATP-BINDING PROTEIN THIQ"/>
    <property type="match status" value="1"/>
</dbReference>
<proteinExistence type="inferred from homology"/>
<evidence type="ECO:0000256" key="4">
    <source>
        <dbReference type="ARBA" id="ARBA00022519"/>
    </source>
</evidence>
<keyword evidence="3" id="KW-1003">Cell membrane</keyword>
<gene>
    <name evidence="10" type="primary">thiQ</name>
    <name evidence="10" type="ORF">L4923_03540</name>
</gene>
<dbReference type="NCBIfam" id="TIGR01277">
    <property type="entry name" value="thiQ"/>
    <property type="match status" value="1"/>
</dbReference>
<keyword evidence="5" id="KW-0547">Nucleotide-binding</keyword>
<evidence type="ECO:0000256" key="6">
    <source>
        <dbReference type="ARBA" id="ARBA00022840"/>
    </source>
</evidence>
<dbReference type="PANTHER" id="PTHR42781">
    <property type="entry name" value="SPERMIDINE/PUTRESCINE IMPORT ATP-BINDING PROTEIN POTA"/>
    <property type="match status" value="1"/>
</dbReference>
<dbReference type="EMBL" id="JAKREW010000002">
    <property type="protein sequence ID" value="MCG7504085.1"/>
    <property type="molecule type" value="Genomic_DNA"/>
</dbReference>
<keyword evidence="2" id="KW-0813">Transport</keyword>
<comment type="similarity">
    <text evidence="1">Belongs to the ABC transporter superfamily.</text>
</comment>